<organism evidence="2 3">
    <name type="scientific">Streptomyces chattanoogensis</name>
    <dbReference type="NCBI Taxonomy" id="66876"/>
    <lineage>
        <taxon>Bacteria</taxon>
        <taxon>Bacillati</taxon>
        <taxon>Actinomycetota</taxon>
        <taxon>Actinomycetes</taxon>
        <taxon>Kitasatosporales</taxon>
        <taxon>Streptomycetaceae</taxon>
        <taxon>Streptomyces</taxon>
    </lineage>
</organism>
<name>A0A0N0XZB9_9ACTN</name>
<proteinExistence type="predicted"/>
<dbReference type="RefSeq" id="WP_053922409.1">
    <property type="nucleotide sequence ID" value="NZ_LGKG01000013.1"/>
</dbReference>
<gene>
    <name evidence="2" type="ORF">ADL29_04220</name>
</gene>
<feature type="region of interest" description="Disordered" evidence="1">
    <location>
        <begin position="1"/>
        <end position="27"/>
    </location>
</feature>
<keyword evidence="3" id="KW-1185">Reference proteome</keyword>
<dbReference type="Proteomes" id="UP000037982">
    <property type="component" value="Unassembled WGS sequence"/>
</dbReference>
<evidence type="ECO:0000256" key="1">
    <source>
        <dbReference type="SAM" id="MobiDB-lite"/>
    </source>
</evidence>
<dbReference type="PATRIC" id="fig|66876.3.peg.932"/>
<dbReference type="AlphaFoldDB" id="A0A0N0XZB9"/>
<reference evidence="3" key="1">
    <citation type="submission" date="2015-07" db="EMBL/GenBank/DDBJ databases">
        <authorList>
            <person name="Ju K.-S."/>
            <person name="Doroghazi J.R."/>
            <person name="Metcalf W.W."/>
        </authorList>
    </citation>
    <scope>NUCLEOTIDE SEQUENCE [LARGE SCALE GENOMIC DNA]</scope>
    <source>
        <strain evidence="3">NRRL ISP-5002</strain>
    </source>
</reference>
<protein>
    <submittedName>
        <fullName evidence="2">Uncharacterized protein</fullName>
    </submittedName>
</protein>
<evidence type="ECO:0000313" key="3">
    <source>
        <dbReference type="Proteomes" id="UP000037982"/>
    </source>
</evidence>
<comment type="caution">
    <text evidence="2">The sequence shown here is derived from an EMBL/GenBank/DDBJ whole genome shotgun (WGS) entry which is preliminary data.</text>
</comment>
<feature type="compositionally biased region" description="Pro residues" evidence="1">
    <location>
        <begin position="1"/>
        <end position="10"/>
    </location>
</feature>
<feature type="non-terminal residue" evidence="2">
    <location>
        <position position="1"/>
    </location>
</feature>
<sequence>RLPRPPPTPALPHSRPPVAHKPRSGRSMVTRTLLVTAPAVLAGAALRPRSSSSSGSAGRRSS</sequence>
<accession>A0A0N0XZB9</accession>
<evidence type="ECO:0000313" key="2">
    <source>
        <dbReference type="EMBL" id="KPC66177.1"/>
    </source>
</evidence>
<dbReference type="EMBL" id="LGKG01000013">
    <property type="protein sequence ID" value="KPC66177.1"/>
    <property type="molecule type" value="Genomic_DNA"/>
</dbReference>